<dbReference type="EMBL" id="VLKT01000050">
    <property type="protein sequence ID" value="TWI25384.1"/>
    <property type="molecule type" value="Genomic_DNA"/>
</dbReference>
<dbReference type="SUPFAM" id="SSF55961">
    <property type="entry name" value="Bet v1-like"/>
    <property type="match status" value="1"/>
</dbReference>
<dbReference type="OrthoDB" id="9815653at2"/>
<reference evidence="3 4" key="1">
    <citation type="journal article" date="2015" name="Stand. Genomic Sci.">
        <title>Genomic Encyclopedia of Bacterial and Archaeal Type Strains, Phase III: the genomes of soil and plant-associated and newly described type strains.</title>
        <authorList>
            <person name="Whitman W.B."/>
            <person name="Woyke T."/>
            <person name="Klenk H.P."/>
            <person name="Zhou Y."/>
            <person name="Lilburn T.G."/>
            <person name="Beck B.J."/>
            <person name="De Vos P."/>
            <person name="Vandamme P."/>
            <person name="Eisen J.A."/>
            <person name="Garrity G."/>
            <person name="Hugenholtz P."/>
            <person name="Kyrpides N.C."/>
        </authorList>
    </citation>
    <scope>NUCLEOTIDE SEQUENCE [LARGE SCALE GENOMIC DNA]</scope>
    <source>
        <strain evidence="3 4">CGMCC 1.2546</strain>
    </source>
</reference>
<organism evidence="3 4">
    <name type="scientific">Mesorhizobium tianshanense</name>
    <dbReference type="NCBI Taxonomy" id="39844"/>
    <lineage>
        <taxon>Bacteria</taxon>
        <taxon>Pseudomonadati</taxon>
        <taxon>Pseudomonadota</taxon>
        <taxon>Alphaproteobacteria</taxon>
        <taxon>Hyphomicrobiales</taxon>
        <taxon>Phyllobacteriaceae</taxon>
        <taxon>Mesorhizobium</taxon>
    </lineage>
</organism>
<dbReference type="CDD" id="cd08893">
    <property type="entry name" value="SRPBCC_CalC_Aha1-like_GntR-HTH"/>
    <property type="match status" value="1"/>
</dbReference>
<accession>A0A562MZP2</accession>
<dbReference type="RefSeq" id="WP_145721952.1">
    <property type="nucleotide sequence ID" value="NZ_BSPF01000081.1"/>
</dbReference>
<comment type="caution">
    <text evidence="3">The sequence shown here is derived from an EMBL/GenBank/DDBJ whole genome shotgun (WGS) entry which is preliminary data.</text>
</comment>
<dbReference type="AlphaFoldDB" id="A0A562MZP2"/>
<feature type="domain" description="Activator of Hsp90 ATPase homologue 1/2-like C-terminal" evidence="2">
    <location>
        <begin position="17"/>
        <end position="140"/>
    </location>
</feature>
<proteinExistence type="inferred from homology"/>
<keyword evidence="4" id="KW-1185">Reference proteome</keyword>
<comment type="similarity">
    <text evidence="1">Belongs to the AHA1 family.</text>
</comment>
<dbReference type="Proteomes" id="UP000317122">
    <property type="component" value="Unassembled WGS sequence"/>
</dbReference>
<evidence type="ECO:0000259" key="2">
    <source>
        <dbReference type="Pfam" id="PF08327"/>
    </source>
</evidence>
<dbReference type="InterPro" id="IPR023393">
    <property type="entry name" value="START-like_dom_sf"/>
</dbReference>
<dbReference type="Gene3D" id="3.30.530.20">
    <property type="match status" value="1"/>
</dbReference>
<sequence>MTNEAISFTYTTYIVSTPGKVFEAITKPDLARRYWGHENVSDWKPGSRWEHIRTNDERTVELVGEVIEVSPPTRLVITWANASQASDPASYSRVTFEIEEYEAMVRLTVTHDELEAGSGMANGIRRGWPIVLSSLKSFLETGQAIDVFAKPRASELAA</sequence>
<evidence type="ECO:0000313" key="4">
    <source>
        <dbReference type="Proteomes" id="UP000317122"/>
    </source>
</evidence>
<dbReference type="InterPro" id="IPR013538">
    <property type="entry name" value="ASHA1/2-like_C"/>
</dbReference>
<dbReference type="Pfam" id="PF08327">
    <property type="entry name" value="AHSA1"/>
    <property type="match status" value="1"/>
</dbReference>
<protein>
    <submittedName>
        <fullName evidence="3">Uncharacterized protein YndB with AHSA1/START domain</fullName>
    </submittedName>
</protein>
<name>A0A562MZP2_9HYPH</name>
<evidence type="ECO:0000256" key="1">
    <source>
        <dbReference type="ARBA" id="ARBA00006817"/>
    </source>
</evidence>
<evidence type="ECO:0000313" key="3">
    <source>
        <dbReference type="EMBL" id="TWI25384.1"/>
    </source>
</evidence>
<gene>
    <name evidence="3" type="ORF">IQ26_06010</name>
</gene>